<protein>
    <submittedName>
        <fullName evidence="1">Uncharacterized protein</fullName>
    </submittedName>
</protein>
<proteinExistence type="predicted"/>
<organism evidence="1 2">
    <name type="scientific">Engystomops pustulosus</name>
    <name type="common">Tungara frog</name>
    <name type="synonym">Physalaemus pustulosus</name>
    <dbReference type="NCBI Taxonomy" id="76066"/>
    <lineage>
        <taxon>Eukaryota</taxon>
        <taxon>Metazoa</taxon>
        <taxon>Chordata</taxon>
        <taxon>Craniata</taxon>
        <taxon>Vertebrata</taxon>
        <taxon>Euteleostomi</taxon>
        <taxon>Amphibia</taxon>
        <taxon>Batrachia</taxon>
        <taxon>Anura</taxon>
        <taxon>Neobatrachia</taxon>
        <taxon>Hyloidea</taxon>
        <taxon>Leptodactylidae</taxon>
        <taxon>Leiuperinae</taxon>
        <taxon>Engystomops</taxon>
    </lineage>
</organism>
<sequence>MFPIPEVKFRQIFSTNLFCFCPRADTLYKFTVHCYIVRLNDGIYNVSSLYCQLIGGLENPVESPSLLVFYIFGILFWSHNS</sequence>
<dbReference type="Proteomes" id="UP000824782">
    <property type="component" value="Unassembled WGS sequence"/>
</dbReference>
<gene>
    <name evidence="1" type="ORF">GDO81_003197</name>
</gene>
<dbReference type="EMBL" id="WNYA01000010">
    <property type="protein sequence ID" value="KAG8552976.1"/>
    <property type="molecule type" value="Genomic_DNA"/>
</dbReference>
<accession>A0AAV6ZUP8</accession>
<name>A0AAV6ZUP8_ENGPU</name>
<evidence type="ECO:0000313" key="2">
    <source>
        <dbReference type="Proteomes" id="UP000824782"/>
    </source>
</evidence>
<dbReference type="AlphaFoldDB" id="A0AAV6ZUP8"/>
<reference evidence="1" key="1">
    <citation type="thesis" date="2020" institute="ProQuest LLC" country="789 East Eisenhower Parkway, Ann Arbor, MI, USA">
        <title>Comparative Genomics and Chromosome Evolution.</title>
        <authorList>
            <person name="Mudd A.B."/>
        </authorList>
    </citation>
    <scope>NUCLEOTIDE SEQUENCE</scope>
    <source>
        <strain evidence="1">237g6f4</strain>
        <tissue evidence="1">Blood</tissue>
    </source>
</reference>
<evidence type="ECO:0000313" key="1">
    <source>
        <dbReference type="EMBL" id="KAG8552976.1"/>
    </source>
</evidence>
<comment type="caution">
    <text evidence="1">The sequence shown here is derived from an EMBL/GenBank/DDBJ whole genome shotgun (WGS) entry which is preliminary data.</text>
</comment>
<keyword evidence="2" id="KW-1185">Reference proteome</keyword>